<name>A0A2C9A2P8_9MICO</name>
<keyword evidence="3" id="KW-1185">Reference proteome</keyword>
<dbReference type="OrthoDB" id="8565707at2"/>
<dbReference type="AlphaFoldDB" id="A0A2C9A2P8"/>
<feature type="transmembrane region" description="Helical" evidence="1">
    <location>
        <begin position="6"/>
        <end position="28"/>
    </location>
</feature>
<dbReference type="EMBL" id="OCST01000006">
    <property type="protein sequence ID" value="SOE73476.1"/>
    <property type="molecule type" value="Genomic_DNA"/>
</dbReference>
<accession>A0A2C9A2P8</accession>
<gene>
    <name evidence="2" type="ORF">SAMN06296378_2730</name>
</gene>
<evidence type="ECO:0000256" key="1">
    <source>
        <dbReference type="SAM" id="Phobius"/>
    </source>
</evidence>
<evidence type="ECO:0000313" key="2">
    <source>
        <dbReference type="EMBL" id="SOE73476.1"/>
    </source>
</evidence>
<sequence length="177" mass="20178">MMIDIASSVFGVIGIVVFSVWFLLTIAFQKNNRLSRLTTRFDRFTLIPKWSFFTPDPGASNYHLVYRSRDDETTVSPWLELNLSPRGLLFPLWNPRKRYREGMIELFHLLALSSINSSAERLQFTAPYVILLDVARKRLGGSLSAQAFYQFAVVETRGPSGASAPRVRFYSLTHPVS</sequence>
<organism evidence="2 3">
    <name type="scientific">Salinibacterium xinjiangense</name>
    <dbReference type="NCBI Taxonomy" id="386302"/>
    <lineage>
        <taxon>Bacteria</taxon>
        <taxon>Bacillati</taxon>
        <taxon>Actinomycetota</taxon>
        <taxon>Actinomycetes</taxon>
        <taxon>Micrococcales</taxon>
        <taxon>Microbacteriaceae</taxon>
        <taxon>Salinibacterium</taxon>
    </lineage>
</organism>
<keyword evidence="1" id="KW-1133">Transmembrane helix</keyword>
<keyword evidence="1" id="KW-0812">Transmembrane</keyword>
<evidence type="ECO:0000313" key="3">
    <source>
        <dbReference type="Proteomes" id="UP000219440"/>
    </source>
</evidence>
<keyword evidence="1" id="KW-0472">Membrane</keyword>
<reference evidence="2 3" key="1">
    <citation type="submission" date="2017-09" db="EMBL/GenBank/DDBJ databases">
        <authorList>
            <person name="Ehlers B."/>
            <person name="Leendertz F.H."/>
        </authorList>
    </citation>
    <scope>NUCLEOTIDE SEQUENCE [LARGE SCALE GENOMIC DNA]</scope>
    <source>
        <strain evidence="2 3">CGMCC 1.05381</strain>
    </source>
</reference>
<proteinExistence type="predicted"/>
<protein>
    <submittedName>
        <fullName evidence="2">Uncharacterized protein</fullName>
    </submittedName>
</protein>
<dbReference type="Proteomes" id="UP000219440">
    <property type="component" value="Unassembled WGS sequence"/>
</dbReference>